<reference evidence="2 3" key="1">
    <citation type="journal article" date="2012" name="Genome Biol.">
        <title>Genome and low-iron response of an oceanic diatom adapted to chronic iron limitation.</title>
        <authorList>
            <person name="Lommer M."/>
            <person name="Specht M."/>
            <person name="Roy A.S."/>
            <person name="Kraemer L."/>
            <person name="Andreson R."/>
            <person name="Gutowska M.A."/>
            <person name="Wolf J."/>
            <person name="Bergner S.V."/>
            <person name="Schilhabel M.B."/>
            <person name="Klostermeier U.C."/>
            <person name="Beiko R.G."/>
            <person name="Rosenstiel P."/>
            <person name="Hippler M."/>
            <person name="Laroche J."/>
        </authorList>
    </citation>
    <scope>NUCLEOTIDE SEQUENCE [LARGE SCALE GENOMIC DNA]</scope>
    <source>
        <strain evidence="2 3">CCMP1005</strain>
    </source>
</reference>
<dbReference type="Proteomes" id="UP000266841">
    <property type="component" value="Unassembled WGS sequence"/>
</dbReference>
<proteinExistence type="predicted"/>
<evidence type="ECO:0000256" key="1">
    <source>
        <dbReference type="SAM" id="MobiDB-lite"/>
    </source>
</evidence>
<sequence>PQRCGRGEGPALGQLRGQSRHLPGNGNGIGSVKLKKIKKLKKLDAQGCTILEKASLCFQPTKNGKPRPCVEEPREFACEEISTGLLKMAS</sequence>
<feature type="region of interest" description="Disordered" evidence="1">
    <location>
        <begin position="1"/>
        <end position="29"/>
    </location>
</feature>
<keyword evidence="3" id="KW-1185">Reference proteome</keyword>
<dbReference type="AlphaFoldDB" id="K0RTJ6"/>
<organism evidence="2 3">
    <name type="scientific">Thalassiosira oceanica</name>
    <name type="common">Marine diatom</name>
    <dbReference type="NCBI Taxonomy" id="159749"/>
    <lineage>
        <taxon>Eukaryota</taxon>
        <taxon>Sar</taxon>
        <taxon>Stramenopiles</taxon>
        <taxon>Ochrophyta</taxon>
        <taxon>Bacillariophyta</taxon>
        <taxon>Coscinodiscophyceae</taxon>
        <taxon>Thalassiosirophycidae</taxon>
        <taxon>Thalassiosirales</taxon>
        <taxon>Thalassiosiraceae</taxon>
        <taxon>Thalassiosira</taxon>
    </lineage>
</organism>
<comment type="caution">
    <text evidence="2">The sequence shown here is derived from an EMBL/GenBank/DDBJ whole genome shotgun (WGS) entry which is preliminary data.</text>
</comment>
<dbReference type="EMBL" id="AGNL01029265">
    <property type="protein sequence ID" value="EJK57163.1"/>
    <property type="molecule type" value="Genomic_DNA"/>
</dbReference>
<accession>K0RTJ6</accession>
<evidence type="ECO:0000313" key="3">
    <source>
        <dbReference type="Proteomes" id="UP000266841"/>
    </source>
</evidence>
<evidence type="ECO:0000313" key="2">
    <source>
        <dbReference type="EMBL" id="EJK57163.1"/>
    </source>
</evidence>
<name>K0RTJ6_THAOC</name>
<protein>
    <submittedName>
        <fullName evidence="2">Uncharacterized protein</fullName>
    </submittedName>
</protein>
<feature type="non-terminal residue" evidence="2">
    <location>
        <position position="1"/>
    </location>
</feature>
<gene>
    <name evidence="2" type="ORF">THAOC_22824</name>
</gene>